<dbReference type="OrthoDB" id="192769at2"/>
<evidence type="ECO:0000313" key="2">
    <source>
        <dbReference type="EMBL" id="GEO10915.1"/>
    </source>
</evidence>
<feature type="domain" description="NIPSNAP" evidence="1">
    <location>
        <begin position="157"/>
        <end position="260"/>
    </location>
</feature>
<dbReference type="AlphaFoldDB" id="A0A512BGA7"/>
<gene>
    <name evidence="2" type="ORF">SAE01_34110</name>
</gene>
<organism evidence="2 3">
    <name type="scientific">Segetibacter aerophilus</name>
    <dbReference type="NCBI Taxonomy" id="670293"/>
    <lineage>
        <taxon>Bacteria</taxon>
        <taxon>Pseudomonadati</taxon>
        <taxon>Bacteroidota</taxon>
        <taxon>Chitinophagia</taxon>
        <taxon>Chitinophagales</taxon>
        <taxon>Chitinophagaceae</taxon>
        <taxon>Segetibacter</taxon>
    </lineage>
</organism>
<accession>A0A512BGA7</accession>
<comment type="caution">
    <text evidence="2">The sequence shown here is derived from an EMBL/GenBank/DDBJ whole genome shotgun (WGS) entry which is preliminary data.</text>
</comment>
<evidence type="ECO:0000313" key="3">
    <source>
        <dbReference type="Proteomes" id="UP000321513"/>
    </source>
</evidence>
<keyword evidence="3" id="KW-1185">Reference proteome</keyword>
<reference evidence="2 3" key="1">
    <citation type="submission" date="2019-07" db="EMBL/GenBank/DDBJ databases">
        <title>Whole genome shotgun sequence of Segetibacter aerophilus NBRC 106135.</title>
        <authorList>
            <person name="Hosoyama A."/>
            <person name="Uohara A."/>
            <person name="Ohji S."/>
            <person name="Ichikawa N."/>
        </authorList>
    </citation>
    <scope>NUCLEOTIDE SEQUENCE [LARGE SCALE GENOMIC DNA]</scope>
    <source>
        <strain evidence="2 3">NBRC 106135</strain>
    </source>
</reference>
<dbReference type="SUPFAM" id="SSF54909">
    <property type="entry name" value="Dimeric alpha+beta barrel"/>
    <property type="match status" value="1"/>
</dbReference>
<sequence length="262" mass="30175">MRKLLYFFILLILSQLINVEKAVASPTSKNAGYFILRVYHYKDALQEASIDSFLQYRYLPFLHSSKLNNVGVFKALANDTAADKRTYVFIPFKSLKEWESFSSNSIEPTVTGDVGYVNAAYNKPAYTRFETILLKAFPLMEALAPSKLTAPKNQRVYELRSYEGPTEKFFRNKVKMFNEGGEIALFSRLGFNAVFYSEVLFGSKMPNLMYMTSFENMESRNEHWKAFSADPAWKTLSALPEYQHNVSHSDIIFLRPTEFSDL</sequence>
<dbReference type="EMBL" id="BJYT01000014">
    <property type="protein sequence ID" value="GEO10915.1"/>
    <property type="molecule type" value="Genomic_DNA"/>
</dbReference>
<protein>
    <recommendedName>
        <fullName evidence="1">NIPSNAP domain-containing protein</fullName>
    </recommendedName>
</protein>
<dbReference type="InterPro" id="IPR011008">
    <property type="entry name" value="Dimeric_a/b-barrel"/>
</dbReference>
<dbReference type="Gene3D" id="3.30.70.100">
    <property type="match status" value="1"/>
</dbReference>
<evidence type="ECO:0000259" key="1">
    <source>
        <dbReference type="Pfam" id="PF07978"/>
    </source>
</evidence>
<dbReference type="Proteomes" id="UP000321513">
    <property type="component" value="Unassembled WGS sequence"/>
</dbReference>
<proteinExistence type="predicted"/>
<dbReference type="InterPro" id="IPR012577">
    <property type="entry name" value="NIPSNAP"/>
</dbReference>
<dbReference type="RefSeq" id="WP_147205027.1">
    <property type="nucleotide sequence ID" value="NZ_BJYT01000014.1"/>
</dbReference>
<dbReference type="Pfam" id="PF07978">
    <property type="entry name" value="NIPSNAP"/>
    <property type="match status" value="1"/>
</dbReference>
<name>A0A512BGA7_9BACT</name>